<dbReference type="Proteomes" id="UP000276133">
    <property type="component" value="Unassembled WGS sequence"/>
</dbReference>
<dbReference type="PANTHER" id="PTHR33444:SF2">
    <property type="entry name" value="MARVEL DOMAIN-CONTAINING PROTEIN"/>
    <property type="match status" value="1"/>
</dbReference>
<protein>
    <recommendedName>
        <fullName evidence="4">Transmembrane protein</fullName>
    </recommendedName>
</protein>
<feature type="transmembrane region" description="Helical" evidence="1">
    <location>
        <begin position="139"/>
        <end position="158"/>
    </location>
</feature>
<dbReference type="STRING" id="10195.A0A3M7S0T2"/>
<evidence type="ECO:0000313" key="2">
    <source>
        <dbReference type="EMBL" id="RNA29177.1"/>
    </source>
</evidence>
<gene>
    <name evidence="2" type="ORF">BpHYR1_037519</name>
</gene>
<accession>A0A3M7S0T2</accession>
<feature type="transmembrane region" description="Helical" evidence="1">
    <location>
        <begin position="188"/>
        <end position="209"/>
    </location>
</feature>
<evidence type="ECO:0000256" key="1">
    <source>
        <dbReference type="SAM" id="Phobius"/>
    </source>
</evidence>
<keyword evidence="1" id="KW-1133">Transmembrane helix</keyword>
<evidence type="ECO:0000313" key="3">
    <source>
        <dbReference type="Proteomes" id="UP000276133"/>
    </source>
</evidence>
<organism evidence="2 3">
    <name type="scientific">Brachionus plicatilis</name>
    <name type="common">Marine rotifer</name>
    <name type="synonym">Brachionus muelleri</name>
    <dbReference type="NCBI Taxonomy" id="10195"/>
    <lineage>
        <taxon>Eukaryota</taxon>
        <taxon>Metazoa</taxon>
        <taxon>Spiralia</taxon>
        <taxon>Gnathifera</taxon>
        <taxon>Rotifera</taxon>
        <taxon>Eurotatoria</taxon>
        <taxon>Monogononta</taxon>
        <taxon>Pseudotrocha</taxon>
        <taxon>Ploima</taxon>
        <taxon>Brachionidae</taxon>
        <taxon>Brachionus</taxon>
    </lineage>
</organism>
<dbReference type="InterPro" id="IPR040350">
    <property type="entry name" value="TMEM272"/>
</dbReference>
<feature type="transmembrane region" description="Helical" evidence="1">
    <location>
        <begin position="62"/>
        <end position="88"/>
    </location>
</feature>
<evidence type="ECO:0008006" key="4">
    <source>
        <dbReference type="Google" id="ProtNLM"/>
    </source>
</evidence>
<keyword evidence="3" id="KW-1185">Reference proteome</keyword>
<dbReference type="AlphaFoldDB" id="A0A3M7S0T2"/>
<comment type="caution">
    <text evidence="2">The sequence shown here is derived from an EMBL/GenBank/DDBJ whole genome shotgun (WGS) entry which is preliminary data.</text>
</comment>
<name>A0A3M7S0T2_BRAPC</name>
<keyword evidence="1" id="KW-0472">Membrane</keyword>
<dbReference type="PANTHER" id="PTHR33444">
    <property type="entry name" value="SI:DKEY-19B23.12-RELATED"/>
    <property type="match status" value="1"/>
</dbReference>
<sequence>MEHESRSNSINFEDHEPKLTNIELNDLKFSEPRSLNIILKTIKKAKDESENPVKFFQNLYQLAFNSIGFTISFIILTCIPIAMIAIGFYQRDECPTEYRIPLWLIVMGIIGLITGISRVLTSLFIFFKKRNNIVVKEPCIYSCLFFVLCFFLSVWFVIGNVWVFSKYTTVQHTNENLANYCHIICYNFAFWSLIFFWILVGLLFIFSLIKSTNWI</sequence>
<dbReference type="OrthoDB" id="6157510at2759"/>
<feature type="transmembrane region" description="Helical" evidence="1">
    <location>
        <begin position="100"/>
        <end position="127"/>
    </location>
</feature>
<reference evidence="2 3" key="1">
    <citation type="journal article" date="2018" name="Sci. Rep.">
        <title>Genomic signatures of local adaptation to the degree of environmental predictability in rotifers.</title>
        <authorList>
            <person name="Franch-Gras L."/>
            <person name="Hahn C."/>
            <person name="Garcia-Roger E.M."/>
            <person name="Carmona M.J."/>
            <person name="Serra M."/>
            <person name="Gomez A."/>
        </authorList>
    </citation>
    <scope>NUCLEOTIDE SEQUENCE [LARGE SCALE GENOMIC DNA]</scope>
    <source>
        <strain evidence="2">HYR1</strain>
    </source>
</reference>
<proteinExistence type="predicted"/>
<keyword evidence="1" id="KW-0812">Transmembrane</keyword>
<dbReference type="EMBL" id="REGN01002266">
    <property type="protein sequence ID" value="RNA29177.1"/>
    <property type="molecule type" value="Genomic_DNA"/>
</dbReference>